<protein>
    <submittedName>
        <fullName evidence="2 3">Uncharacterized protein</fullName>
    </submittedName>
</protein>
<reference evidence="2" key="2">
    <citation type="submission" date="2017-06" db="EMBL/GenBank/DDBJ databases">
        <title>WGS assembly of Brachypodium distachyon.</title>
        <authorList>
            <consortium name="The International Brachypodium Initiative"/>
            <person name="Lucas S."/>
            <person name="Harmon-Smith M."/>
            <person name="Lail K."/>
            <person name="Tice H."/>
            <person name="Grimwood J."/>
            <person name="Bruce D."/>
            <person name="Barry K."/>
            <person name="Shu S."/>
            <person name="Lindquist E."/>
            <person name="Wang M."/>
            <person name="Pitluck S."/>
            <person name="Vogel J.P."/>
            <person name="Garvin D.F."/>
            <person name="Mockler T.C."/>
            <person name="Schmutz J."/>
            <person name="Rokhsar D."/>
            <person name="Bevan M.W."/>
        </authorList>
    </citation>
    <scope>NUCLEOTIDE SEQUENCE</scope>
    <source>
        <strain evidence="2">Bd21</strain>
    </source>
</reference>
<sequence>MKVYLLSCKLGFLDLALLLPPFNVSPKHEPVFRSPINHSSFPVKQYPFFHQVLSINYVQVLSINQLLDPHKLSLASLVIMQDRGKQVHLVGTTCIQKYGLPLKNSVLQQSTLTSSRLWKRRTRLLQQLFNSLNKRATESFS</sequence>
<reference evidence="2 3" key="1">
    <citation type="journal article" date="2010" name="Nature">
        <title>Genome sequencing and analysis of the model grass Brachypodium distachyon.</title>
        <authorList>
            <consortium name="International Brachypodium Initiative"/>
        </authorList>
    </citation>
    <scope>NUCLEOTIDE SEQUENCE [LARGE SCALE GENOMIC DNA]</scope>
    <source>
        <strain evidence="2 3">Bd21</strain>
    </source>
</reference>
<evidence type="ECO:0000256" key="1">
    <source>
        <dbReference type="SAM" id="SignalP"/>
    </source>
</evidence>
<feature type="signal peptide" evidence="1">
    <location>
        <begin position="1"/>
        <end position="18"/>
    </location>
</feature>
<gene>
    <name evidence="2" type="ORF">BRADI_1g54106v3</name>
</gene>
<dbReference type="EMBL" id="CM000880">
    <property type="protein sequence ID" value="PNT76829.1"/>
    <property type="molecule type" value="Genomic_DNA"/>
</dbReference>
<evidence type="ECO:0000313" key="4">
    <source>
        <dbReference type="Proteomes" id="UP000008810"/>
    </source>
</evidence>
<dbReference type="Proteomes" id="UP000008810">
    <property type="component" value="Chromosome 1"/>
</dbReference>
<organism evidence="2">
    <name type="scientific">Brachypodium distachyon</name>
    <name type="common">Purple false brome</name>
    <name type="synonym">Trachynia distachya</name>
    <dbReference type="NCBI Taxonomy" id="15368"/>
    <lineage>
        <taxon>Eukaryota</taxon>
        <taxon>Viridiplantae</taxon>
        <taxon>Streptophyta</taxon>
        <taxon>Embryophyta</taxon>
        <taxon>Tracheophyta</taxon>
        <taxon>Spermatophyta</taxon>
        <taxon>Magnoliopsida</taxon>
        <taxon>Liliopsida</taxon>
        <taxon>Poales</taxon>
        <taxon>Poaceae</taxon>
        <taxon>BOP clade</taxon>
        <taxon>Pooideae</taxon>
        <taxon>Stipodae</taxon>
        <taxon>Brachypodieae</taxon>
        <taxon>Brachypodium</taxon>
    </lineage>
</organism>
<keyword evidence="1" id="KW-0732">Signal</keyword>
<evidence type="ECO:0000313" key="2">
    <source>
        <dbReference type="EMBL" id="PNT76829.1"/>
    </source>
</evidence>
<dbReference type="InParanoid" id="A0A2K2DRC0"/>
<name>A0A2K2DRC0_BRADI</name>
<evidence type="ECO:0000313" key="3">
    <source>
        <dbReference type="EnsemblPlants" id="PNT76829"/>
    </source>
</evidence>
<dbReference type="AlphaFoldDB" id="A0A2K2DRC0"/>
<keyword evidence="4" id="KW-1185">Reference proteome</keyword>
<dbReference type="EnsemblPlants" id="PNT76829">
    <property type="protein sequence ID" value="PNT76829"/>
    <property type="gene ID" value="BRADI_1g54106v3"/>
</dbReference>
<dbReference type="Gramene" id="PNT76829">
    <property type="protein sequence ID" value="PNT76829"/>
    <property type="gene ID" value="BRADI_1g54106v3"/>
</dbReference>
<feature type="chain" id="PRO_5036043424" evidence="1">
    <location>
        <begin position="19"/>
        <end position="141"/>
    </location>
</feature>
<reference evidence="3" key="3">
    <citation type="submission" date="2018-08" db="UniProtKB">
        <authorList>
            <consortium name="EnsemblPlants"/>
        </authorList>
    </citation>
    <scope>IDENTIFICATION</scope>
    <source>
        <strain evidence="3">cv. Bd21</strain>
    </source>
</reference>
<proteinExistence type="predicted"/>
<accession>A0A2K2DRC0</accession>